<dbReference type="Proteomes" id="UP000659124">
    <property type="component" value="Unassembled WGS sequence"/>
</dbReference>
<evidence type="ECO:0000313" key="2">
    <source>
        <dbReference type="Proteomes" id="UP000659124"/>
    </source>
</evidence>
<name>A0ABR7TNU0_9BACT</name>
<evidence type="ECO:0000313" key="1">
    <source>
        <dbReference type="EMBL" id="MBC9932138.1"/>
    </source>
</evidence>
<gene>
    <name evidence="1" type="ORF">ICL07_17260</name>
</gene>
<organism evidence="1 2">
    <name type="scientific">Chitinophaga qingshengii</name>
    <dbReference type="NCBI Taxonomy" id="1569794"/>
    <lineage>
        <taxon>Bacteria</taxon>
        <taxon>Pseudomonadati</taxon>
        <taxon>Bacteroidota</taxon>
        <taxon>Chitinophagia</taxon>
        <taxon>Chitinophagales</taxon>
        <taxon>Chitinophagaceae</taxon>
        <taxon>Chitinophaga</taxon>
    </lineage>
</organism>
<protein>
    <submittedName>
        <fullName evidence="1">Uncharacterized protein</fullName>
    </submittedName>
</protein>
<dbReference type="RefSeq" id="WP_188089272.1">
    <property type="nucleotide sequence ID" value="NZ_JACVFC010000002.1"/>
</dbReference>
<sequence>MRRKSINTTTYLLSKGDEKHFGGIKGDAYLPAYDTEIKLFIFNRKVDDASDIENAQTFKLDLAELEAISKGTQFVENSLQTLIALSKRDQLKEDAYFIEEE</sequence>
<reference evidence="1 2" key="1">
    <citation type="submission" date="2020-09" db="EMBL/GenBank/DDBJ databases">
        <title>Genome sequences of type strains of Chitinophaga qingshengii and Chitinophaga varians.</title>
        <authorList>
            <person name="Kittiwongwattana C."/>
        </authorList>
    </citation>
    <scope>NUCLEOTIDE SEQUENCE [LARGE SCALE GENOMIC DNA]</scope>
    <source>
        <strain evidence="1 2">JCM 30026</strain>
    </source>
</reference>
<comment type="caution">
    <text evidence="1">The sequence shown here is derived from an EMBL/GenBank/DDBJ whole genome shotgun (WGS) entry which is preliminary data.</text>
</comment>
<accession>A0ABR7TNU0</accession>
<proteinExistence type="predicted"/>
<dbReference type="EMBL" id="JACVFC010000002">
    <property type="protein sequence ID" value="MBC9932138.1"/>
    <property type="molecule type" value="Genomic_DNA"/>
</dbReference>
<keyword evidence="2" id="KW-1185">Reference proteome</keyword>